<evidence type="ECO:0000256" key="1">
    <source>
        <dbReference type="SAM" id="Phobius"/>
    </source>
</evidence>
<dbReference type="EMBL" id="BAABKY010000002">
    <property type="protein sequence ID" value="GAA5074265.1"/>
    <property type="molecule type" value="Genomic_DNA"/>
</dbReference>
<evidence type="ECO:0000313" key="2">
    <source>
        <dbReference type="EMBL" id="GAA5074265.1"/>
    </source>
</evidence>
<keyword evidence="1" id="KW-0472">Membrane</keyword>
<comment type="caution">
    <text evidence="2">The sequence shown here is derived from an EMBL/GenBank/DDBJ whole genome shotgun (WGS) entry which is preliminary data.</text>
</comment>
<keyword evidence="3" id="KW-1185">Reference proteome</keyword>
<evidence type="ECO:0000313" key="3">
    <source>
        <dbReference type="Proteomes" id="UP001501083"/>
    </source>
</evidence>
<keyword evidence="1" id="KW-1133">Transmembrane helix</keyword>
<protein>
    <recommendedName>
        <fullName evidence="4">DUF2818 family protein</fullName>
    </recommendedName>
</protein>
<proteinExistence type="predicted"/>
<dbReference type="Proteomes" id="UP001501083">
    <property type="component" value="Unassembled WGS sequence"/>
</dbReference>
<accession>A0ABP9LA35</accession>
<sequence length="136" mass="15842">MEGFVHDAVRFWTDLTGRAEGPMTFRFVLQPTMALLMAIRDGFKDAKIGRAPYFWTIVNDAHRRRASLDEGIEATARILALGLVMEIIYQYRVFGTFHVLEAVNFILLLCFIPYLVMRGPINRLAHWWMQRRHTNA</sequence>
<keyword evidence="1" id="KW-0812">Transmembrane</keyword>
<evidence type="ECO:0008006" key="4">
    <source>
        <dbReference type="Google" id="ProtNLM"/>
    </source>
</evidence>
<organism evidence="2 3">
    <name type="scientific">Lysobacter panacisoli</name>
    <dbReference type="NCBI Taxonomy" id="1255263"/>
    <lineage>
        <taxon>Bacteria</taxon>
        <taxon>Pseudomonadati</taxon>
        <taxon>Pseudomonadota</taxon>
        <taxon>Gammaproteobacteria</taxon>
        <taxon>Lysobacterales</taxon>
        <taxon>Lysobacteraceae</taxon>
        <taxon>Lysobacter</taxon>
    </lineage>
</organism>
<name>A0ABP9LA35_9GAMM</name>
<feature type="transmembrane region" description="Helical" evidence="1">
    <location>
        <begin position="97"/>
        <end position="116"/>
    </location>
</feature>
<gene>
    <name evidence="2" type="ORF">GCM10025759_16350</name>
</gene>
<reference evidence="3" key="1">
    <citation type="journal article" date="2019" name="Int. J. Syst. Evol. Microbiol.">
        <title>The Global Catalogue of Microorganisms (GCM) 10K type strain sequencing project: providing services to taxonomists for standard genome sequencing and annotation.</title>
        <authorList>
            <consortium name="The Broad Institute Genomics Platform"/>
            <consortium name="The Broad Institute Genome Sequencing Center for Infectious Disease"/>
            <person name="Wu L."/>
            <person name="Ma J."/>
        </authorList>
    </citation>
    <scope>NUCLEOTIDE SEQUENCE [LARGE SCALE GENOMIC DNA]</scope>
    <source>
        <strain evidence="3">JCM 19212</strain>
    </source>
</reference>